<keyword evidence="1" id="KW-0347">Helicase</keyword>
<evidence type="ECO:0000313" key="2">
    <source>
        <dbReference type="Proteomes" id="UP000187203"/>
    </source>
</evidence>
<protein>
    <submittedName>
        <fullName evidence="1">RECQ helicase SIM</fullName>
    </submittedName>
</protein>
<proteinExistence type="predicted"/>
<keyword evidence="1" id="KW-0067">ATP-binding</keyword>
<evidence type="ECO:0000313" key="1">
    <source>
        <dbReference type="EMBL" id="OMO81724.1"/>
    </source>
</evidence>
<reference evidence="2" key="1">
    <citation type="submission" date="2013-09" db="EMBL/GenBank/DDBJ databases">
        <title>Corchorus olitorius genome sequencing.</title>
        <authorList>
            <person name="Alam M."/>
            <person name="Haque M.S."/>
            <person name="Islam M.S."/>
            <person name="Emdad E.M."/>
            <person name="Islam M.M."/>
            <person name="Ahmed B."/>
            <person name="Halim A."/>
            <person name="Hossen Q.M.M."/>
            <person name="Hossain M.Z."/>
            <person name="Ahmed R."/>
            <person name="Khan M.M."/>
            <person name="Islam R."/>
            <person name="Rashid M.M."/>
            <person name="Khan S.A."/>
            <person name="Rahman M.S."/>
            <person name="Alam M."/>
            <person name="Yahiya A.S."/>
            <person name="Khan M.S."/>
            <person name="Azam M.S."/>
            <person name="Haque T."/>
            <person name="Lashkar M.Z.H."/>
            <person name="Akhand A.I."/>
            <person name="Morshed G."/>
            <person name="Roy S."/>
            <person name="Uddin K.S."/>
            <person name="Rabeya T."/>
            <person name="Hossain A.S."/>
            <person name="Chowdhury A."/>
            <person name="Snigdha A.R."/>
            <person name="Mortoza M.S."/>
            <person name="Matin S.A."/>
            <person name="Hoque S.M.E."/>
            <person name="Islam M.K."/>
            <person name="Roy D.K."/>
            <person name="Haider R."/>
            <person name="Moosa M.M."/>
            <person name="Elias S.M."/>
            <person name="Hasan A.M."/>
            <person name="Jahan S."/>
            <person name="Shafiuddin M."/>
            <person name="Mahmood N."/>
            <person name="Shommy N.S."/>
        </authorList>
    </citation>
    <scope>NUCLEOTIDE SEQUENCE [LARGE SCALE GENOMIC DNA]</scope>
    <source>
        <strain evidence="2">cv. O-4</strain>
    </source>
</reference>
<dbReference type="GO" id="GO:0004386">
    <property type="term" value="F:helicase activity"/>
    <property type="evidence" value="ECO:0007669"/>
    <property type="project" value="UniProtKB-KW"/>
</dbReference>
<accession>A0A1R3IGL6</accession>
<comment type="caution">
    <text evidence="1">The sequence shown here is derived from an EMBL/GenBank/DDBJ whole genome shotgun (WGS) entry which is preliminary data.</text>
</comment>
<dbReference type="EMBL" id="AWUE01018225">
    <property type="protein sequence ID" value="OMO81724.1"/>
    <property type="molecule type" value="Genomic_DNA"/>
</dbReference>
<keyword evidence="2" id="KW-1185">Reference proteome</keyword>
<organism evidence="1 2">
    <name type="scientific">Corchorus olitorius</name>
    <dbReference type="NCBI Taxonomy" id="93759"/>
    <lineage>
        <taxon>Eukaryota</taxon>
        <taxon>Viridiplantae</taxon>
        <taxon>Streptophyta</taxon>
        <taxon>Embryophyta</taxon>
        <taxon>Tracheophyta</taxon>
        <taxon>Spermatophyta</taxon>
        <taxon>Magnoliopsida</taxon>
        <taxon>eudicotyledons</taxon>
        <taxon>Gunneridae</taxon>
        <taxon>Pentapetalae</taxon>
        <taxon>rosids</taxon>
        <taxon>malvids</taxon>
        <taxon>Malvales</taxon>
        <taxon>Malvaceae</taxon>
        <taxon>Grewioideae</taxon>
        <taxon>Apeibeae</taxon>
        <taxon>Corchorus</taxon>
    </lineage>
</organism>
<dbReference type="PROSITE" id="PS51257">
    <property type="entry name" value="PROKAR_LIPOPROTEIN"/>
    <property type="match status" value="1"/>
</dbReference>
<keyword evidence="1" id="KW-0378">Hydrolase</keyword>
<dbReference type="AlphaFoldDB" id="A0A1R3IGL6"/>
<keyword evidence="1" id="KW-0547">Nucleotide-binding</keyword>
<name>A0A1R3IGL6_9ROSI</name>
<sequence length="88" mass="9551">MGKPVFVESPSAPQTQTWGLWNLWLILFACSTGKGMGFTVPVVLPGLGTSLSVKPAISLAHEKKQAKGKFLELESVNSSDCSWRCKEL</sequence>
<dbReference type="Proteomes" id="UP000187203">
    <property type="component" value="Unassembled WGS sequence"/>
</dbReference>
<gene>
    <name evidence="1" type="ORF">COLO4_23437</name>
</gene>